<evidence type="ECO:0000256" key="1">
    <source>
        <dbReference type="ARBA" id="ARBA00005417"/>
    </source>
</evidence>
<dbReference type="PANTHER" id="PTHR43776">
    <property type="entry name" value="TRANSPORT ATP-BINDING PROTEIN"/>
    <property type="match status" value="1"/>
</dbReference>
<dbReference type="CDD" id="cd03257">
    <property type="entry name" value="ABC_NikE_OppD_transporters"/>
    <property type="match status" value="1"/>
</dbReference>
<dbReference type="InterPro" id="IPR003439">
    <property type="entry name" value="ABC_transporter-like_ATP-bd"/>
</dbReference>
<dbReference type="Pfam" id="PF00005">
    <property type="entry name" value="ABC_tran"/>
    <property type="match status" value="1"/>
</dbReference>
<dbReference type="Pfam" id="PF08352">
    <property type="entry name" value="oligo_HPY"/>
    <property type="match status" value="1"/>
</dbReference>
<keyword evidence="2" id="KW-0813">Transport</keyword>
<proteinExistence type="inferred from homology"/>
<accession>A0A9D1T6W6</accession>
<dbReference type="Proteomes" id="UP000886723">
    <property type="component" value="Unassembled WGS sequence"/>
</dbReference>
<evidence type="ECO:0000313" key="6">
    <source>
        <dbReference type="EMBL" id="HIV13631.1"/>
    </source>
</evidence>
<dbReference type="InterPro" id="IPR003593">
    <property type="entry name" value="AAA+_ATPase"/>
</dbReference>
<dbReference type="GO" id="GO:0015833">
    <property type="term" value="P:peptide transport"/>
    <property type="evidence" value="ECO:0007669"/>
    <property type="project" value="InterPro"/>
</dbReference>
<sequence length="331" mass="36932">MSTEKDVLISVNHLKKYFNVGKKAVLKAVDDVSFDIYKGETLGMVGESGCGKTTCGRTCIGLYSKTDGQVLYKGKDVHTLSGKERQNFKKEVQMVFQDPYGSLDPRMTVSEIVGEGIDIHHLAKSKQERQDKIYHCLELVGLNREHANRFVHEFSGGQRQRIGIARALAVDPEFMVLDEPISALDVSIQAQVVNLLIDLQKKMGLTYLFVAHDLSMVKHISDRIAVLYLGTLVELATSDELFANPLHPYTQALLSAIPVPDPQVEKEREAKKIRLEGDVPSPINPAPGCRFKGRCRYCTDICQKELPPLKDVGDGHFVACHNIHKMEMGNE</sequence>
<dbReference type="GO" id="GO:0005524">
    <property type="term" value="F:ATP binding"/>
    <property type="evidence" value="ECO:0007669"/>
    <property type="project" value="UniProtKB-KW"/>
</dbReference>
<evidence type="ECO:0000256" key="2">
    <source>
        <dbReference type="ARBA" id="ARBA00022448"/>
    </source>
</evidence>
<dbReference type="Gene3D" id="3.40.50.300">
    <property type="entry name" value="P-loop containing nucleotide triphosphate hydrolases"/>
    <property type="match status" value="1"/>
</dbReference>
<organism evidence="6 7">
    <name type="scientific">Candidatus Pullilachnospira stercoravium</name>
    <dbReference type="NCBI Taxonomy" id="2840913"/>
    <lineage>
        <taxon>Bacteria</taxon>
        <taxon>Bacillati</taxon>
        <taxon>Bacillota</taxon>
        <taxon>Clostridia</taxon>
        <taxon>Lachnospirales</taxon>
        <taxon>Lachnospiraceae</taxon>
        <taxon>Lachnospiraceae incertae sedis</taxon>
        <taxon>Candidatus Pullilachnospira</taxon>
    </lineage>
</organism>
<dbReference type="PROSITE" id="PS50893">
    <property type="entry name" value="ABC_TRANSPORTER_2"/>
    <property type="match status" value="1"/>
</dbReference>
<dbReference type="AlphaFoldDB" id="A0A9D1T6W6"/>
<dbReference type="InterPro" id="IPR017871">
    <property type="entry name" value="ABC_transporter-like_CS"/>
</dbReference>
<dbReference type="FunFam" id="3.40.50.300:FF:000016">
    <property type="entry name" value="Oligopeptide ABC transporter ATP-binding component"/>
    <property type="match status" value="1"/>
</dbReference>
<evidence type="ECO:0000256" key="3">
    <source>
        <dbReference type="ARBA" id="ARBA00022741"/>
    </source>
</evidence>
<name>A0A9D1T6W6_9FIRM</name>
<reference evidence="6" key="2">
    <citation type="journal article" date="2021" name="PeerJ">
        <title>Extensive microbial diversity within the chicken gut microbiome revealed by metagenomics and culture.</title>
        <authorList>
            <person name="Gilroy R."/>
            <person name="Ravi A."/>
            <person name="Getino M."/>
            <person name="Pursley I."/>
            <person name="Horton D.L."/>
            <person name="Alikhan N.F."/>
            <person name="Baker D."/>
            <person name="Gharbi K."/>
            <person name="Hall N."/>
            <person name="Watson M."/>
            <person name="Adriaenssens E.M."/>
            <person name="Foster-Nyarko E."/>
            <person name="Jarju S."/>
            <person name="Secka A."/>
            <person name="Antonio M."/>
            <person name="Oren A."/>
            <person name="Chaudhuri R.R."/>
            <person name="La Ragione R."/>
            <person name="Hildebrand F."/>
            <person name="Pallen M.J."/>
        </authorList>
    </citation>
    <scope>NUCLEOTIDE SEQUENCE</scope>
    <source>
        <strain evidence="6">ChiBcec2-4451</strain>
    </source>
</reference>
<gene>
    <name evidence="6" type="ORF">IAA63_10900</name>
</gene>
<dbReference type="PANTHER" id="PTHR43776:SF7">
    <property type="entry name" value="D,D-DIPEPTIDE TRANSPORT ATP-BINDING PROTEIN DDPF-RELATED"/>
    <property type="match status" value="1"/>
</dbReference>
<evidence type="ECO:0000256" key="4">
    <source>
        <dbReference type="ARBA" id="ARBA00022840"/>
    </source>
</evidence>
<dbReference type="NCBIfam" id="TIGR01727">
    <property type="entry name" value="oligo_HPY"/>
    <property type="match status" value="1"/>
</dbReference>
<feature type="domain" description="ABC transporter" evidence="5">
    <location>
        <begin position="9"/>
        <end position="254"/>
    </location>
</feature>
<reference evidence="6" key="1">
    <citation type="submission" date="2020-10" db="EMBL/GenBank/DDBJ databases">
        <authorList>
            <person name="Gilroy R."/>
        </authorList>
    </citation>
    <scope>NUCLEOTIDE SEQUENCE</scope>
    <source>
        <strain evidence="6">ChiBcec2-4451</strain>
    </source>
</reference>
<dbReference type="PROSITE" id="PS00211">
    <property type="entry name" value="ABC_TRANSPORTER_1"/>
    <property type="match status" value="1"/>
</dbReference>
<evidence type="ECO:0000259" key="5">
    <source>
        <dbReference type="PROSITE" id="PS50893"/>
    </source>
</evidence>
<keyword evidence="4 6" id="KW-0067">ATP-binding</keyword>
<dbReference type="InterPro" id="IPR013563">
    <property type="entry name" value="Oligopep_ABC_C"/>
</dbReference>
<dbReference type="SMART" id="SM00382">
    <property type="entry name" value="AAA"/>
    <property type="match status" value="1"/>
</dbReference>
<evidence type="ECO:0000313" key="7">
    <source>
        <dbReference type="Proteomes" id="UP000886723"/>
    </source>
</evidence>
<dbReference type="GO" id="GO:0016887">
    <property type="term" value="F:ATP hydrolysis activity"/>
    <property type="evidence" value="ECO:0007669"/>
    <property type="project" value="InterPro"/>
</dbReference>
<dbReference type="EMBL" id="DVON01000229">
    <property type="protein sequence ID" value="HIV13631.1"/>
    <property type="molecule type" value="Genomic_DNA"/>
</dbReference>
<protein>
    <submittedName>
        <fullName evidence="6">ATP-binding cassette domain-containing protein</fullName>
    </submittedName>
</protein>
<comment type="caution">
    <text evidence="6">The sequence shown here is derived from an EMBL/GenBank/DDBJ whole genome shotgun (WGS) entry which is preliminary data.</text>
</comment>
<dbReference type="InterPro" id="IPR027417">
    <property type="entry name" value="P-loop_NTPase"/>
</dbReference>
<dbReference type="InterPro" id="IPR050319">
    <property type="entry name" value="ABC_transp_ATP-bind"/>
</dbReference>
<dbReference type="GO" id="GO:0055085">
    <property type="term" value="P:transmembrane transport"/>
    <property type="evidence" value="ECO:0007669"/>
    <property type="project" value="UniProtKB-ARBA"/>
</dbReference>
<dbReference type="SUPFAM" id="SSF52540">
    <property type="entry name" value="P-loop containing nucleoside triphosphate hydrolases"/>
    <property type="match status" value="1"/>
</dbReference>
<keyword evidence="3" id="KW-0547">Nucleotide-binding</keyword>
<comment type="similarity">
    <text evidence="1">Belongs to the ABC transporter superfamily.</text>
</comment>